<name>A0A973WLX6_9BRAD</name>
<reference evidence="2" key="1">
    <citation type="submission" date="2020-06" db="EMBL/GenBank/DDBJ databases">
        <title>Whole Genome Sequence of Bradyrhizobium sp. Strain 66S1MB.</title>
        <authorList>
            <person name="Bromfield E."/>
            <person name="Cloutier S."/>
        </authorList>
    </citation>
    <scope>NUCLEOTIDE SEQUENCE</scope>
    <source>
        <strain evidence="2">66S1MB</strain>
    </source>
</reference>
<dbReference type="AlphaFoldDB" id="A0A973WLX6"/>
<evidence type="ECO:0000313" key="2">
    <source>
        <dbReference type="EMBL" id="NVL05560.1"/>
    </source>
</evidence>
<accession>A0A973WLX6</accession>
<sequence>MSTSSSLKLLYVRPDSFLWRGNENCPETITATSLLTVEGEFDDTCGLGQTQVAHHFAR</sequence>
<feature type="domain" description="PHB de-polymerase C-terminal" evidence="1">
    <location>
        <begin position="16"/>
        <end position="56"/>
    </location>
</feature>
<dbReference type="EMBL" id="JABWSX010000001">
    <property type="protein sequence ID" value="NVL05560.1"/>
    <property type="molecule type" value="Genomic_DNA"/>
</dbReference>
<organism evidence="2">
    <name type="scientific">Bradyrhizobium quebecense</name>
    <dbReference type="NCBI Taxonomy" id="2748629"/>
    <lineage>
        <taxon>Bacteria</taxon>
        <taxon>Pseudomonadati</taxon>
        <taxon>Pseudomonadota</taxon>
        <taxon>Alphaproteobacteria</taxon>
        <taxon>Hyphomicrobiales</taxon>
        <taxon>Nitrobacteraceae</taxon>
        <taxon>Bradyrhizobium</taxon>
    </lineage>
</organism>
<comment type="caution">
    <text evidence="2">The sequence shown here is derived from an EMBL/GenBank/DDBJ whole genome shotgun (WGS) entry which is preliminary data.</text>
</comment>
<gene>
    <name evidence="2" type="ORF">HU230_07495</name>
</gene>
<dbReference type="InterPro" id="IPR009656">
    <property type="entry name" value="PHB_depo_C"/>
</dbReference>
<protein>
    <recommendedName>
        <fullName evidence="1">PHB de-polymerase C-terminal domain-containing protein</fullName>
    </recommendedName>
</protein>
<dbReference type="RefSeq" id="WP_176529559.1">
    <property type="nucleotide sequence ID" value="NZ_CP088022.1"/>
</dbReference>
<evidence type="ECO:0000259" key="1">
    <source>
        <dbReference type="Pfam" id="PF06850"/>
    </source>
</evidence>
<proteinExistence type="predicted"/>
<dbReference type="Pfam" id="PF06850">
    <property type="entry name" value="PHB_depo_C"/>
    <property type="match status" value="1"/>
</dbReference>